<dbReference type="STRING" id="1325564.NSJP_2810"/>
<gene>
    <name evidence="1" type="ORF">NSJP_2810</name>
</gene>
<sequence length="179" mass="20095">MGRSGGICFSVRFLMREAYKVEETIRRIGQKALTFRFPAVMGGRMTYLVPEEFRGRWLVLSFVPGLGERESRLWNRQGKVLAELGAVLLLVPSEMRALYWKRLSGIGPLHFAVAGDPLKRLQRLYGGAAELSVGRARTFLVDPEGTLRFHLMHTLTTQGMDVLKELLCAHQDAEFAASA</sequence>
<evidence type="ECO:0000313" key="2">
    <source>
        <dbReference type="Proteomes" id="UP000192042"/>
    </source>
</evidence>
<organism evidence="1 2">
    <name type="scientific">Nitrospira japonica</name>
    <dbReference type="NCBI Taxonomy" id="1325564"/>
    <lineage>
        <taxon>Bacteria</taxon>
        <taxon>Pseudomonadati</taxon>
        <taxon>Nitrospirota</taxon>
        <taxon>Nitrospiria</taxon>
        <taxon>Nitrospirales</taxon>
        <taxon>Nitrospiraceae</taxon>
        <taxon>Nitrospira</taxon>
    </lineage>
</organism>
<dbReference type="SUPFAM" id="SSF52833">
    <property type="entry name" value="Thioredoxin-like"/>
    <property type="match status" value="1"/>
</dbReference>
<dbReference type="KEGG" id="nja:NSJP_2810"/>
<protein>
    <submittedName>
        <fullName evidence="1">Uncharacterized protein</fullName>
    </submittedName>
</protein>
<accession>A0A1W1I7I8</accession>
<name>A0A1W1I7I8_9BACT</name>
<dbReference type="Proteomes" id="UP000192042">
    <property type="component" value="Chromosome I"/>
</dbReference>
<proteinExistence type="predicted"/>
<dbReference type="RefSeq" id="WP_155970177.1">
    <property type="nucleotide sequence ID" value="NZ_LT828648.1"/>
</dbReference>
<dbReference type="Gene3D" id="3.40.30.10">
    <property type="entry name" value="Glutaredoxin"/>
    <property type="match status" value="1"/>
</dbReference>
<dbReference type="AlphaFoldDB" id="A0A1W1I7I8"/>
<dbReference type="EMBL" id="LT828648">
    <property type="protein sequence ID" value="SLM48977.1"/>
    <property type="molecule type" value="Genomic_DNA"/>
</dbReference>
<keyword evidence="2" id="KW-1185">Reference proteome</keyword>
<reference evidence="1 2" key="1">
    <citation type="submission" date="2017-03" db="EMBL/GenBank/DDBJ databases">
        <authorList>
            <person name="Afonso C.L."/>
            <person name="Miller P.J."/>
            <person name="Scott M.A."/>
            <person name="Spackman E."/>
            <person name="Goraichik I."/>
            <person name="Dimitrov K.M."/>
            <person name="Suarez D.L."/>
            <person name="Swayne D.E."/>
        </authorList>
    </citation>
    <scope>NUCLEOTIDE SEQUENCE [LARGE SCALE GENOMIC DNA]</scope>
    <source>
        <strain evidence="1">Genome sequencing of Nitrospira japonica strain NJ11</strain>
    </source>
</reference>
<dbReference type="InterPro" id="IPR036249">
    <property type="entry name" value="Thioredoxin-like_sf"/>
</dbReference>
<evidence type="ECO:0000313" key="1">
    <source>
        <dbReference type="EMBL" id="SLM48977.1"/>
    </source>
</evidence>